<gene>
    <name evidence="6" type="ORF">MTP13_08415</name>
</gene>
<dbReference type="SUPFAM" id="SSF53850">
    <property type="entry name" value="Periplasmic binding protein-like II"/>
    <property type="match status" value="1"/>
</dbReference>
<dbReference type="PANTHER" id="PTHR30290">
    <property type="entry name" value="PERIPLASMIC BINDING COMPONENT OF ABC TRANSPORTER"/>
    <property type="match status" value="1"/>
</dbReference>
<evidence type="ECO:0000256" key="1">
    <source>
        <dbReference type="ARBA" id="ARBA00005695"/>
    </source>
</evidence>
<name>A0ABY4AXP6_9MICO</name>
<evidence type="ECO:0000313" key="7">
    <source>
        <dbReference type="Proteomes" id="UP000831304"/>
    </source>
</evidence>
<dbReference type="Proteomes" id="UP000831304">
    <property type="component" value="Chromosome"/>
</dbReference>
<dbReference type="Gene3D" id="3.10.105.10">
    <property type="entry name" value="Dipeptide-binding Protein, Domain 3"/>
    <property type="match status" value="1"/>
</dbReference>
<keyword evidence="7" id="KW-1185">Reference proteome</keyword>
<keyword evidence="2" id="KW-0813">Transport</keyword>
<proteinExistence type="inferred from homology"/>
<dbReference type="PIRSF" id="PIRSF002741">
    <property type="entry name" value="MppA"/>
    <property type="match status" value="1"/>
</dbReference>
<dbReference type="PROSITE" id="PS51318">
    <property type="entry name" value="TAT"/>
    <property type="match status" value="1"/>
</dbReference>
<dbReference type="PANTHER" id="PTHR30290:SF9">
    <property type="entry name" value="OLIGOPEPTIDE-BINDING PROTEIN APPA"/>
    <property type="match status" value="1"/>
</dbReference>
<dbReference type="Gene3D" id="3.40.190.10">
    <property type="entry name" value="Periplasmic binding protein-like II"/>
    <property type="match status" value="1"/>
</dbReference>
<evidence type="ECO:0000256" key="2">
    <source>
        <dbReference type="ARBA" id="ARBA00022448"/>
    </source>
</evidence>
<comment type="similarity">
    <text evidence="1">Belongs to the bacterial solute-binding protein 5 family.</text>
</comment>
<feature type="chain" id="PRO_5045228201" evidence="4">
    <location>
        <begin position="22"/>
        <end position="504"/>
    </location>
</feature>
<evidence type="ECO:0000259" key="5">
    <source>
        <dbReference type="Pfam" id="PF00496"/>
    </source>
</evidence>
<accession>A0ABY4AXP6</accession>
<evidence type="ECO:0000256" key="4">
    <source>
        <dbReference type="SAM" id="SignalP"/>
    </source>
</evidence>
<dbReference type="EMBL" id="CP094533">
    <property type="protein sequence ID" value="UOE27785.1"/>
    <property type="molecule type" value="Genomic_DNA"/>
</dbReference>
<dbReference type="InterPro" id="IPR039424">
    <property type="entry name" value="SBP_5"/>
</dbReference>
<feature type="domain" description="Solute-binding protein family 5" evidence="5">
    <location>
        <begin position="81"/>
        <end position="406"/>
    </location>
</feature>
<keyword evidence="3 4" id="KW-0732">Signal</keyword>
<feature type="signal peptide" evidence="4">
    <location>
        <begin position="1"/>
        <end position="21"/>
    </location>
</feature>
<protein>
    <submittedName>
        <fullName evidence="6">ABC transporter substrate-binding protein</fullName>
    </submittedName>
</protein>
<dbReference type="PROSITE" id="PS51257">
    <property type="entry name" value="PROKAR_LIPOPROTEIN"/>
    <property type="match status" value="1"/>
</dbReference>
<dbReference type="CDD" id="cd08503">
    <property type="entry name" value="PBP2_NikA_DppA_OppA_like_17"/>
    <property type="match status" value="1"/>
</dbReference>
<evidence type="ECO:0000313" key="6">
    <source>
        <dbReference type="EMBL" id="UOE27785.1"/>
    </source>
</evidence>
<organism evidence="6 7">
    <name type="scientific">Agromyces soli</name>
    <dbReference type="NCBI Taxonomy" id="659012"/>
    <lineage>
        <taxon>Bacteria</taxon>
        <taxon>Bacillati</taxon>
        <taxon>Actinomycetota</taxon>
        <taxon>Actinomycetes</taxon>
        <taxon>Micrococcales</taxon>
        <taxon>Microbacteriaceae</taxon>
        <taxon>Agromyces</taxon>
    </lineage>
</organism>
<dbReference type="InterPro" id="IPR030678">
    <property type="entry name" value="Peptide/Ni-bd"/>
</dbReference>
<dbReference type="RefSeq" id="WP_243570609.1">
    <property type="nucleotide sequence ID" value="NZ_BAAARD010000001.1"/>
</dbReference>
<reference evidence="6 7" key="1">
    <citation type="submission" date="2022-03" db="EMBL/GenBank/DDBJ databases">
        <title>Agromyces sp. isolated from the gut of P. brevitarsis seulensis larvae.</title>
        <authorList>
            <person name="Won M."/>
            <person name="Kwon S.-W."/>
        </authorList>
    </citation>
    <scope>NUCLEOTIDE SEQUENCE [LARGE SCALE GENOMIC DNA]</scope>
    <source>
        <strain evidence="6 7">KACC 16215</strain>
    </source>
</reference>
<sequence>MSRIPLRRRLAAALISAGLLAAVAGCAATDAGASGDELVLGVVGNNKDEIQPYTATSSASADSLRQQLYDGLTAYDADGGVEMRLAESMTPNDALDVWTVKLREGVKLHDGSDFTSEDVVESVRFMLDPEHVYPAAAQIDFVDPDGVVAVDDTTVEFHLLRPAGTFAETWASRDLLMRGLDESGEVTGTGPFDLESFTPGQEARLVRFDDYWGEQPGFERLRIQFFQDQPAITNALRGGQIDVAYSVPFTDVPALEADPNLKTLVSESGSYLTMSMRVDQAPFDDPRVQEALKLVVDRQQIIDNAFGGYASLGNDFLGNNTDCPAPDVPQRAQDLERAKQLLAEAGQQDLQLDLVTDGVFPGMMETAQLYAQQAAGAGITVTVKKLDTATFLNGWGDWPFFIGYSGSPYVITAATHFLPDGVENATHFDDPAYTELALQMMGTVDHAEQCGMITRLQEIERDGGGNIVPAYPQSVVAYRAGVEGLHADLYGRTSIDYRGVTIEK</sequence>
<dbReference type="Pfam" id="PF00496">
    <property type="entry name" value="SBP_bac_5"/>
    <property type="match status" value="1"/>
</dbReference>
<evidence type="ECO:0000256" key="3">
    <source>
        <dbReference type="ARBA" id="ARBA00022729"/>
    </source>
</evidence>
<dbReference type="InterPro" id="IPR000914">
    <property type="entry name" value="SBP_5_dom"/>
</dbReference>
<dbReference type="InterPro" id="IPR006311">
    <property type="entry name" value="TAT_signal"/>
</dbReference>